<dbReference type="AlphaFoldDB" id="A0A3L6RNM5"/>
<reference evidence="2" key="1">
    <citation type="journal article" date="2019" name="Nat. Commun.">
        <title>The genome of broomcorn millet.</title>
        <authorList>
            <person name="Zou C."/>
            <person name="Miki D."/>
            <person name="Li D."/>
            <person name="Tang Q."/>
            <person name="Xiao L."/>
            <person name="Rajput S."/>
            <person name="Deng P."/>
            <person name="Jia W."/>
            <person name="Huang R."/>
            <person name="Zhang M."/>
            <person name="Sun Y."/>
            <person name="Hu J."/>
            <person name="Fu X."/>
            <person name="Schnable P.S."/>
            <person name="Li F."/>
            <person name="Zhang H."/>
            <person name="Feng B."/>
            <person name="Zhu X."/>
            <person name="Liu R."/>
            <person name="Schnable J.C."/>
            <person name="Zhu J.-K."/>
            <person name="Zhang H."/>
        </authorList>
    </citation>
    <scope>NUCLEOTIDE SEQUENCE [LARGE SCALE GENOMIC DNA]</scope>
</reference>
<accession>A0A3L6RNM5</accession>
<evidence type="ECO:0000313" key="2">
    <source>
        <dbReference type="Proteomes" id="UP000275267"/>
    </source>
</evidence>
<keyword evidence="2" id="KW-1185">Reference proteome</keyword>
<dbReference type="OrthoDB" id="10337095at2759"/>
<gene>
    <name evidence="1" type="ORF">C2845_PM13G18130</name>
</gene>
<sequence length="83" mass="8676">MAAGPGPTSRATEASYVELAGCGVKVGRFHANSEQKPFAQAELQSPPSCICSFRAPSCSFLLPIAGAINLAWMTSSLCSIKWA</sequence>
<proteinExistence type="predicted"/>
<evidence type="ECO:0000313" key="1">
    <source>
        <dbReference type="EMBL" id="RLN05481.1"/>
    </source>
</evidence>
<dbReference type="Proteomes" id="UP000275267">
    <property type="component" value="Unassembled WGS sequence"/>
</dbReference>
<protein>
    <submittedName>
        <fullName evidence="1">Uncharacterized protein</fullName>
    </submittedName>
</protein>
<dbReference type="EMBL" id="PQIB02000008">
    <property type="protein sequence ID" value="RLN05481.1"/>
    <property type="molecule type" value="Genomic_DNA"/>
</dbReference>
<organism evidence="1 2">
    <name type="scientific">Panicum miliaceum</name>
    <name type="common">Proso millet</name>
    <name type="synonym">Broomcorn millet</name>
    <dbReference type="NCBI Taxonomy" id="4540"/>
    <lineage>
        <taxon>Eukaryota</taxon>
        <taxon>Viridiplantae</taxon>
        <taxon>Streptophyta</taxon>
        <taxon>Embryophyta</taxon>
        <taxon>Tracheophyta</taxon>
        <taxon>Spermatophyta</taxon>
        <taxon>Magnoliopsida</taxon>
        <taxon>Liliopsida</taxon>
        <taxon>Poales</taxon>
        <taxon>Poaceae</taxon>
        <taxon>PACMAD clade</taxon>
        <taxon>Panicoideae</taxon>
        <taxon>Panicodae</taxon>
        <taxon>Paniceae</taxon>
        <taxon>Panicinae</taxon>
        <taxon>Panicum</taxon>
        <taxon>Panicum sect. Panicum</taxon>
    </lineage>
</organism>
<name>A0A3L6RNM5_PANMI</name>
<comment type="caution">
    <text evidence="1">The sequence shown here is derived from an EMBL/GenBank/DDBJ whole genome shotgun (WGS) entry which is preliminary data.</text>
</comment>